<dbReference type="GO" id="GO:0006629">
    <property type="term" value="P:lipid metabolic process"/>
    <property type="evidence" value="ECO:0007669"/>
    <property type="project" value="UniProtKB-KW"/>
</dbReference>
<evidence type="ECO:0000256" key="7">
    <source>
        <dbReference type="ARBA" id="ARBA00022679"/>
    </source>
</evidence>
<keyword evidence="13 16" id="KW-0100">Branched-chain amino acid biosynthesis</keyword>
<dbReference type="InterPro" id="IPR005786">
    <property type="entry name" value="B_amino_transII"/>
</dbReference>
<dbReference type="Proteomes" id="UP000261480">
    <property type="component" value="Unplaced"/>
</dbReference>
<dbReference type="GO" id="GO:0005739">
    <property type="term" value="C:mitochondrion"/>
    <property type="evidence" value="ECO:0007669"/>
    <property type="project" value="UniProtKB-SubCell"/>
</dbReference>
<dbReference type="STRING" id="48701.ENSPMEP00000006039"/>
<dbReference type="PANTHER" id="PTHR11825:SF39">
    <property type="entry name" value="BRANCHED-CHAIN-AMINO-ACID AMINOTRANSFERASE, MITOCHONDRIAL"/>
    <property type="match status" value="1"/>
</dbReference>
<dbReference type="Pfam" id="PF00106">
    <property type="entry name" value="adh_short"/>
    <property type="match status" value="1"/>
</dbReference>
<dbReference type="NCBIfam" id="TIGR01123">
    <property type="entry name" value="ilvE_II"/>
    <property type="match status" value="1"/>
</dbReference>
<evidence type="ECO:0000256" key="9">
    <source>
        <dbReference type="ARBA" id="ARBA00022946"/>
    </source>
</evidence>
<reference evidence="18" key="2">
    <citation type="submission" date="2025-09" db="UniProtKB">
        <authorList>
            <consortium name="Ensembl"/>
        </authorList>
    </citation>
    <scope>IDENTIFICATION</scope>
</reference>
<keyword evidence="7 16" id="KW-0808">Transferase</keyword>
<keyword evidence="5 16" id="KW-0032">Aminotransferase</keyword>
<comment type="function">
    <text evidence="14">Catalyzes the first reaction in the catabolism of the essential branched chain amino acids leucine, isoleucine, and valine. May also function as a transporter of branched chain alpha-keto acids.</text>
</comment>
<evidence type="ECO:0000256" key="12">
    <source>
        <dbReference type="ARBA" id="ARBA00023128"/>
    </source>
</evidence>
<comment type="catalytic activity">
    <reaction evidence="16">
        <text>L-leucine + 2-oxoglutarate = 4-methyl-2-oxopentanoate + L-glutamate</text>
        <dbReference type="Rhea" id="RHEA:18321"/>
        <dbReference type="ChEBI" id="CHEBI:16810"/>
        <dbReference type="ChEBI" id="CHEBI:17865"/>
        <dbReference type="ChEBI" id="CHEBI:29985"/>
        <dbReference type="ChEBI" id="CHEBI:57427"/>
        <dbReference type="EC" id="2.6.1.42"/>
    </reaction>
</comment>
<dbReference type="Gene3D" id="3.20.10.10">
    <property type="entry name" value="D-amino Acid Aminotransferase, subunit A, domain 2"/>
    <property type="match status" value="1"/>
</dbReference>
<dbReference type="PANTHER" id="PTHR11825">
    <property type="entry name" value="SUBGROUP IIII AMINOTRANSFERASE"/>
    <property type="match status" value="1"/>
</dbReference>
<accession>A0A3B3WTQ1</accession>
<evidence type="ECO:0000256" key="2">
    <source>
        <dbReference type="ARBA" id="ARBA00004173"/>
    </source>
</evidence>
<evidence type="ECO:0000256" key="10">
    <source>
        <dbReference type="ARBA" id="ARBA00022990"/>
    </source>
</evidence>
<dbReference type="GO" id="GO:0009098">
    <property type="term" value="P:L-leucine biosynthetic process"/>
    <property type="evidence" value="ECO:0007669"/>
    <property type="project" value="TreeGrafter"/>
</dbReference>
<comment type="catalytic activity">
    <reaction evidence="16">
        <text>L-isoleucine + 2-oxoglutarate = (S)-3-methyl-2-oxopentanoate + L-glutamate</text>
        <dbReference type="Rhea" id="RHEA:24801"/>
        <dbReference type="ChEBI" id="CHEBI:16810"/>
        <dbReference type="ChEBI" id="CHEBI:29985"/>
        <dbReference type="ChEBI" id="CHEBI:35146"/>
        <dbReference type="ChEBI" id="CHEBI:58045"/>
        <dbReference type="EC" id="2.6.1.42"/>
    </reaction>
</comment>
<dbReference type="GO" id="GO:0052654">
    <property type="term" value="F:L-leucine-2-oxoglutarate transaminase activity"/>
    <property type="evidence" value="ECO:0007669"/>
    <property type="project" value="RHEA"/>
</dbReference>
<organism evidence="18 19">
    <name type="scientific">Poecilia mexicana</name>
    <dbReference type="NCBI Taxonomy" id="48701"/>
    <lineage>
        <taxon>Eukaryota</taxon>
        <taxon>Metazoa</taxon>
        <taxon>Chordata</taxon>
        <taxon>Craniata</taxon>
        <taxon>Vertebrata</taxon>
        <taxon>Euteleostomi</taxon>
        <taxon>Actinopterygii</taxon>
        <taxon>Neopterygii</taxon>
        <taxon>Teleostei</taxon>
        <taxon>Neoteleostei</taxon>
        <taxon>Acanthomorphata</taxon>
        <taxon>Ovalentaria</taxon>
        <taxon>Atherinomorphae</taxon>
        <taxon>Cyprinodontiformes</taxon>
        <taxon>Poeciliidae</taxon>
        <taxon>Poeciliinae</taxon>
        <taxon>Poecilia</taxon>
    </lineage>
</organism>
<evidence type="ECO:0000256" key="14">
    <source>
        <dbReference type="ARBA" id="ARBA00045431"/>
    </source>
</evidence>
<dbReference type="CDD" id="cd01557">
    <property type="entry name" value="BCAT_beta_family"/>
    <property type="match status" value="1"/>
</dbReference>
<evidence type="ECO:0000256" key="4">
    <source>
        <dbReference type="ARBA" id="ARBA00011738"/>
    </source>
</evidence>
<dbReference type="GO" id="GO:0009099">
    <property type="term" value="P:L-valine biosynthetic process"/>
    <property type="evidence" value="ECO:0007669"/>
    <property type="project" value="TreeGrafter"/>
</dbReference>
<evidence type="ECO:0000256" key="15">
    <source>
        <dbReference type="RuleBase" id="RU004516"/>
    </source>
</evidence>
<keyword evidence="6 16" id="KW-0028">Amino-acid biosynthesis</keyword>
<dbReference type="InterPro" id="IPR002347">
    <property type="entry name" value="SDR_fam"/>
</dbReference>
<evidence type="ECO:0000256" key="5">
    <source>
        <dbReference type="ARBA" id="ARBA00022576"/>
    </source>
</evidence>
<keyword evidence="12" id="KW-0496">Mitochondrion</keyword>
<evidence type="ECO:0000313" key="19">
    <source>
        <dbReference type="Proteomes" id="UP000261480"/>
    </source>
</evidence>
<keyword evidence="17" id="KW-0812">Transmembrane</keyword>
<dbReference type="InterPro" id="IPR043131">
    <property type="entry name" value="BCAT-like_N"/>
</dbReference>
<protein>
    <recommendedName>
        <fullName evidence="16">Branched-chain-amino-acid aminotransferase</fullName>
        <ecNumber evidence="16">2.6.1.42</ecNumber>
    </recommendedName>
</protein>
<dbReference type="PROSITE" id="PS00770">
    <property type="entry name" value="AA_TRANSFER_CLASS_4"/>
    <property type="match status" value="1"/>
</dbReference>
<keyword evidence="17" id="KW-1133">Transmembrane helix</keyword>
<evidence type="ECO:0000256" key="17">
    <source>
        <dbReference type="SAM" id="Phobius"/>
    </source>
</evidence>
<dbReference type="InterPro" id="IPR033939">
    <property type="entry name" value="BCAT_family"/>
</dbReference>
<evidence type="ECO:0000256" key="13">
    <source>
        <dbReference type="ARBA" id="ARBA00023304"/>
    </source>
</evidence>
<evidence type="ECO:0000256" key="6">
    <source>
        <dbReference type="ARBA" id="ARBA00022605"/>
    </source>
</evidence>
<dbReference type="Gene3D" id="3.30.470.10">
    <property type="match status" value="1"/>
</dbReference>
<evidence type="ECO:0000256" key="3">
    <source>
        <dbReference type="ARBA" id="ARBA00009320"/>
    </source>
</evidence>
<reference evidence="18" key="1">
    <citation type="submission" date="2025-08" db="UniProtKB">
        <authorList>
            <consortium name="Ensembl"/>
        </authorList>
    </citation>
    <scope>IDENTIFICATION</scope>
</reference>
<evidence type="ECO:0000313" key="18">
    <source>
        <dbReference type="Ensembl" id="ENSPMEP00000006039.1"/>
    </source>
</evidence>
<dbReference type="SUPFAM" id="SSF56752">
    <property type="entry name" value="D-aminoacid aminotransferase-like PLP-dependent enzymes"/>
    <property type="match status" value="1"/>
</dbReference>
<dbReference type="PRINTS" id="PR00081">
    <property type="entry name" value="GDHRDH"/>
</dbReference>
<dbReference type="InterPro" id="IPR036038">
    <property type="entry name" value="Aminotransferase-like"/>
</dbReference>
<comment type="subunit">
    <text evidence="4">Homodimer.</text>
</comment>
<sequence>MPLRYQNKVVIVTGGSKGIGRGIVKAFVENGAKVVFCARGAAAGEALETEFNTLGPGACKFVECDVTKEDQIQFALPYLRQRHGNIINISSLVGTIGQKDAAPYVATKVSKNVKMKLLKCSQNCSVMHVFLHKGAIISMTKAMAVDESKHKVRVNCISPGNVMTPLWEELAAQTADAAATVHAGEKTQALHARLLQTLPFSFGALRFASSFKAADLTIERNPECKPKPDPSALMFGKHFSDHMLTISWSEKDGWDAPQIKPFQNLSLHPASSALHYSIELFEGMKAFRGVDNHIRLFRPMLNMERMHRSTERSCLPLFDKTELLQCIKKLVEVDQDWVPFSQDASLYIRPTFIGTEPSLGVSRAGKALIFVIIGPVGPYFATGSFNPVSLLADPAFVRAWKGGVGEYKMGGNYGPTIAVQTEALKQGCQQVLWLYGPDEEITEVGTMNLFIYWTNTKGERELVTPPLDGIILPGVTRQSLLDLGRTWGDFKVTERKMGMKELLQALDAGRVLEVFGAGTACVVCPVGSLLYRGKVRKILKCSWFLLSVILWARFFAFLYFFQTYQIPTMQNGPDLAKRFYKELTDIQVRLSGFIQPLTSNLTRHLSQKKQKNQI</sequence>
<dbReference type="InterPro" id="IPR043132">
    <property type="entry name" value="BCAT-like_C"/>
</dbReference>
<evidence type="ECO:0000256" key="1">
    <source>
        <dbReference type="ARBA" id="ARBA00001933"/>
    </source>
</evidence>
<keyword evidence="11" id="KW-0443">Lipid metabolism</keyword>
<dbReference type="AlphaFoldDB" id="A0A3B3WTQ1"/>
<evidence type="ECO:0000256" key="11">
    <source>
        <dbReference type="ARBA" id="ARBA00023098"/>
    </source>
</evidence>
<dbReference type="Ensembl" id="ENSPMET00000006506.1">
    <property type="protein sequence ID" value="ENSPMEP00000006039.1"/>
    <property type="gene ID" value="ENSPMEG00000007510.1"/>
</dbReference>
<keyword evidence="8 15" id="KW-0663">Pyridoxal phosphate</keyword>
<keyword evidence="10" id="KW-0007">Acetylation</keyword>
<comment type="catalytic activity">
    <reaction evidence="16">
        <text>L-valine + 2-oxoglutarate = 3-methyl-2-oxobutanoate + L-glutamate</text>
        <dbReference type="Rhea" id="RHEA:24813"/>
        <dbReference type="ChEBI" id="CHEBI:11851"/>
        <dbReference type="ChEBI" id="CHEBI:16810"/>
        <dbReference type="ChEBI" id="CHEBI:29985"/>
        <dbReference type="ChEBI" id="CHEBI:57762"/>
        <dbReference type="EC" id="2.6.1.42"/>
    </reaction>
</comment>
<dbReference type="EC" id="2.6.1.42" evidence="16"/>
<dbReference type="SUPFAM" id="SSF51735">
    <property type="entry name" value="NAD(P)-binding Rossmann-fold domains"/>
    <property type="match status" value="1"/>
</dbReference>
<dbReference type="GO" id="GO:0052655">
    <property type="term" value="F:L-valine-2-oxoglutarate transaminase activity"/>
    <property type="evidence" value="ECO:0007669"/>
    <property type="project" value="RHEA"/>
</dbReference>
<dbReference type="InterPro" id="IPR001544">
    <property type="entry name" value="Aminotrans_IV"/>
</dbReference>
<name>A0A3B3WTQ1_9TELE</name>
<dbReference type="Gene3D" id="3.40.50.720">
    <property type="entry name" value="NAD(P)-binding Rossmann-like Domain"/>
    <property type="match status" value="2"/>
</dbReference>
<evidence type="ECO:0000256" key="8">
    <source>
        <dbReference type="ARBA" id="ARBA00022898"/>
    </source>
</evidence>
<dbReference type="InterPro" id="IPR036291">
    <property type="entry name" value="NAD(P)-bd_dom_sf"/>
</dbReference>
<dbReference type="NCBIfam" id="NF009897">
    <property type="entry name" value="PRK13357.1"/>
    <property type="match status" value="1"/>
</dbReference>
<keyword evidence="9" id="KW-0809">Transit peptide</keyword>
<comment type="similarity">
    <text evidence="3 16">Belongs to the class-IV pyridoxal-phosphate-dependent aminotransferase family.</text>
</comment>
<comment type="subcellular location">
    <subcellularLocation>
        <location evidence="2">Mitochondrion</location>
    </subcellularLocation>
</comment>
<dbReference type="Pfam" id="PF13561">
    <property type="entry name" value="adh_short_C2"/>
    <property type="match status" value="1"/>
</dbReference>
<feature type="transmembrane region" description="Helical" evidence="17">
    <location>
        <begin position="543"/>
        <end position="561"/>
    </location>
</feature>
<dbReference type="GO" id="GO:0052656">
    <property type="term" value="F:L-isoleucine-2-oxoglutarate transaminase activity"/>
    <property type="evidence" value="ECO:0007669"/>
    <property type="project" value="RHEA"/>
</dbReference>
<comment type="cofactor">
    <cofactor evidence="1 15">
        <name>pyridoxal 5'-phosphate</name>
        <dbReference type="ChEBI" id="CHEBI:597326"/>
    </cofactor>
</comment>
<keyword evidence="19" id="KW-1185">Reference proteome</keyword>
<dbReference type="InterPro" id="IPR018300">
    <property type="entry name" value="Aminotrans_IV_CS"/>
</dbReference>
<proteinExistence type="inferred from homology"/>
<feature type="transmembrane region" description="Helical" evidence="17">
    <location>
        <begin position="511"/>
        <end position="531"/>
    </location>
</feature>
<dbReference type="FunFam" id="3.20.10.10:FF:000007">
    <property type="entry name" value="Branched-chain-amino-acid aminotransferase, mitochondrial"/>
    <property type="match status" value="1"/>
</dbReference>
<keyword evidence="17" id="KW-0472">Membrane</keyword>
<dbReference type="Pfam" id="PF01063">
    <property type="entry name" value="Aminotran_4"/>
    <property type="match status" value="1"/>
</dbReference>
<evidence type="ECO:0000256" key="16">
    <source>
        <dbReference type="RuleBase" id="RU004517"/>
    </source>
</evidence>
<dbReference type="FunFam" id="3.30.470.10:FF:000002">
    <property type="entry name" value="Branched-chain-amino-acid aminotransferase"/>
    <property type="match status" value="1"/>
</dbReference>